<evidence type="ECO:0000313" key="2">
    <source>
        <dbReference type="EMBL" id="EGO65590.1"/>
    </source>
</evidence>
<dbReference type="InterPro" id="IPR012349">
    <property type="entry name" value="Split_barrel_FMN-bd"/>
</dbReference>
<gene>
    <name evidence="2" type="ORF">ALO_01704</name>
</gene>
<accession>F7NE78</accession>
<name>F7NE78_9FIRM</name>
<dbReference type="RefSeq" id="WP_004092146.1">
    <property type="nucleotide sequence ID" value="NZ_AFGF01000016.1"/>
</dbReference>
<dbReference type="STRING" id="1009370.ALO_01704"/>
<reference evidence="2 3" key="1">
    <citation type="journal article" date="2011" name="EMBO J.">
        <title>Structural diversity of bacterial flagellar motors.</title>
        <authorList>
            <person name="Chen S."/>
            <person name="Beeby M."/>
            <person name="Murphy G.E."/>
            <person name="Leadbetter J.R."/>
            <person name="Hendrixson D.R."/>
            <person name="Briegel A."/>
            <person name="Li Z."/>
            <person name="Shi J."/>
            <person name="Tocheva E.I."/>
            <person name="Muller A."/>
            <person name="Dobro M.J."/>
            <person name="Jensen G.J."/>
        </authorList>
    </citation>
    <scope>NUCLEOTIDE SEQUENCE [LARGE SCALE GENOMIC DNA]</scope>
    <source>
        <strain evidence="2 3">DSM 6540</strain>
    </source>
</reference>
<dbReference type="OrthoDB" id="9792542at2"/>
<dbReference type="SUPFAM" id="SSF50475">
    <property type="entry name" value="FMN-binding split barrel"/>
    <property type="match status" value="1"/>
</dbReference>
<proteinExistence type="predicted"/>
<organism evidence="2 3">
    <name type="scientific">Acetonema longum DSM 6540</name>
    <dbReference type="NCBI Taxonomy" id="1009370"/>
    <lineage>
        <taxon>Bacteria</taxon>
        <taxon>Bacillati</taxon>
        <taxon>Bacillota</taxon>
        <taxon>Negativicutes</taxon>
        <taxon>Acetonemataceae</taxon>
        <taxon>Acetonema</taxon>
    </lineage>
</organism>
<dbReference type="InterPro" id="IPR052917">
    <property type="entry name" value="Stress-Dev_Protein"/>
</dbReference>
<evidence type="ECO:0000259" key="1">
    <source>
        <dbReference type="Pfam" id="PF01243"/>
    </source>
</evidence>
<dbReference type="PANTHER" id="PTHR34818">
    <property type="entry name" value="PROTEIN BLI-3"/>
    <property type="match status" value="1"/>
</dbReference>
<dbReference type="PANTHER" id="PTHR34818:SF1">
    <property type="entry name" value="PROTEIN BLI-3"/>
    <property type="match status" value="1"/>
</dbReference>
<dbReference type="AlphaFoldDB" id="F7NE78"/>
<keyword evidence="3" id="KW-1185">Reference proteome</keyword>
<comment type="caution">
    <text evidence="2">The sequence shown here is derived from an EMBL/GenBank/DDBJ whole genome shotgun (WGS) entry which is preliminary data.</text>
</comment>
<protein>
    <submittedName>
        <fullName evidence="2">Pyridoxamine 5'-phosphate oxidase-related FMN-binding protein</fullName>
    </submittedName>
</protein>
<sequence length="131" mass="14732">MDEVLKFLQDNPVFYLATVDGNAPKVRPFGFVMAYQNKLCFCTSNQKDVYKQMKANPSIEISTASPKGEWLRLSGKAVFVTSRDSKKAALDAMPSLRKMYSEDDTIYEIFAIEQGEATFYSFGGAPRSVKF</sequence>
<dbReference type="InterPro" id="IPR011576">
    <property type="entry name" value="Pyridox_Oxase_N"/>
</dbReference>
<dbReference type="Proteomes" id="UP000003240">
    <property type="component" value="Unassembled WGS sequence"/>
</dbReference>
<feature type="domain" description="Pyridoxamine 5'-phosphate oxidase N-terminal" evidence="1">
    <location>
        <begin position="2"/>
        <end position="92"/>
    </location>
</feature>
<dbReference type="EMBL" id="AFGF01000016">
    <property type="protein sequence ID" value="EGO65590.1"/>
    <property type="molecule type" value="Genomic_DNA"/>
</dbReference>
<dbReference type="eggNOG" id="COG5015">
    <property type="taxonomic scope" value="Bacteria"/>
</dbReference>
<dbReference type="Gene3D" id="2.30.110.10">
    <property type="entry name" value="Electron Transport, Fmn-binding Protein, Chain A"/>
    <property type="match status" value="1"/>
</dbReference>
<evidence type="ECO:0000313" key="3">
    <source>
        <dbReference type="Proteomes" id="UP000003240"/>
    </source>
</evidence>
<dbReference type="Pfam" id="PF01243">
    <property type="entry name" value="PNPOx_N"/>
    <property type="match status" value="1"/>
</dbReference>